<dbReference type="Pfam" id="PF01381">
    <property type="entry name" value="HTH_3"/>
    <property type="match status" value="1"/>
</dbReference>
<dbReference type="PROSITE" id="PS50943">
    <property type="entry name" value="HTH_CROC1"/>
    <property type="match status" value="1"/>
</dbReference>
<dbReference type="GO" id="GO:0003677">
    <property type="term" value="F:DNA binding"/>
    <property type="evidence" value="ECO:0007669"/>
    <property type="project" value="InterPro"/>
</dbReference>
<comment type="caution">
    <text evidence="2">The sequence shown here is derived from an EMBL/GenBank/DDBJ whole genome shotgun (WGS) entry which is preliminary data.</text>
</comment>
<dbReference type="OrthoDB" id="2971307at2"/>
<evidence type="ECO:0000313" key="3">
    <source>
        <dbReference type="Proteomes" id="UP000188613"/>
    </source>
</evidence>
<dbReference type="SUPFAM" id="SSF47413">
    <property type="entry name" value="lambda repressor-like DNA-binding domains"/>
    <property type="match status" value="1"/>
</dbReference>
<dbReference type="EMBL" id="MSFI01000033">
    <property type="protein sequence ID" value="OMP65641.1"/>
    <property type="molecule type" value="Genomic_DNA"/>
</dbReference>
<dbReference type="RefSeq" id="WP_076768240.1">
    <property type="nucleotide sequence ID" value="NZ_MSFI01000033.1"/>
</dbReference>
<dbReference type="CDD" id="cd00093">
    <property type="entry name" value="HTH_XRE"/>
    <property type="match status" value="1"/>
</dbReference>
<dbReference type="InterPro" id="IPR001387">
    <property type="entry name" value="Cro/C1-type_HTH"/>
</dbReference>
<dbReference type="Gene3D" id="1.10.260.40">
    <property type="entry name" value="lambda repressor-like DNA-binding domains"/>
    <property type="match status" value="1"/>
</dbReference>
<organism evidence="2 3">
    <name type="scientific">Domibacillus epiphyticus</name>
    <dbReference type="NCBI Taxonomy" id="1714355"/>
    <lineage>
        <taxon>Bacteria</taxon>
        <taxon>Bacillati</taxon>
        <taxon>Bacillota</taxon>
        <taxon>Bacilli</taxon>
        <taxon>Bacillales</taxon>
        <taxon>Bacillaceae</taxon>
        <taxon>Domibacillus</taxon>
    </lineage>
</organism>
<dbReference type="SMART" id="SM00530">
    <property type="entry name" value="HTH_XRE"/>
    <property type="match status" value="1"/>
</dbReference>
<dbReference type="STRING" id="1714355.BTO28_16290"/>
<name>A0A1V2A3R6_9BACI</name>
<evidence type="ECO:0000259" key="1">
    <source>
        <dbReference type="PROSITE" id="PS50943"/>
    </source>
</evidence>
<accession>A0A1V2A3R6</accession>
<protein>
    <recommendedName>
        <fullName evidence="1">HTH cro/C1-type domain-containing protein</fullName>
    </recommendedName>
</protein>
<dbReference type="InterPro" id="IPR010982">
    <property type="entry name" value="Lambda_DNA-bd_dom_sf"/>
</dbReference>
<dbReference type="Proteomes" id="UP000188613">
    <property type="component" value="Unassembled WGS sequence"/>
</dbReference>
<reference evidence="2 3" key="1">
    <citation type="submission" date="2016-12" db="EMBL/GenBank/DDBJ databases">
        <title>Domibacillus sp. SAB 38T whole genome sequencing.</title>
        <authorList>
            <person name="Verma A."/>
            <person name="Ojha A.K."/>
            <person name="Krishnamurthi S."/>
        </authorList>
    </citation>
    <scope>NUCLEOTIDE SEQUENCE [LARGE SCALE GENOMIC DNA]</scope>
    <source>
        <strain evidence="2 3">SAB 38</strain>
    </source>
</reference>
<dbReference type="AlphaFoldDB" id="A0A1V2A3R6"/>
<keyword evidence="3" id="KW-1185">Reference proteome</keyword>
<sequence length="90" mass="10393">MGIREQEPLLVKTSKPAIRQRISKQESRFIQNLIYVRKKKGLTQVDLAKMTRLDQASIGRLETMRVNPTLKTVINILDAMDMQLIIVDKD</sequence>
<feature type="domain" description="HTH cro/C1-type" evidence="1">
    <location>
        <begin position="33"/>
        <end position="87"/>
    </location>
</feature>
<proteinExistence type="predicted"/>
<evidence type="ECO:0000313" key="2">
    <source>
        <dbReference type="EMBL" id="OMP65641.1"/>
    </source>
</evidence>
<gene>
    <name evidence="2" type="ORF">BTO28_16290</name>
</gene>